<dbReference type="PROSITE" id="PS51643">
    <property type="entry name" value="HD_CAS3"/>
    <property type="match status" value="1"/>
</dbReference>
<dbReference type="GO" id="GO:0016787">
    <property type="term" value="F:hydrolase activity"/>
    <property type="evidence" value="ECO:0007669"/>
    <property type="project" value="UniProtKB-KW"/>
</dbReference>
<dbReference type="PATRIC" id="fig|1705564.3.peg.1060"/>
<dbReference type="InterPro" id="IPR014001">
    <property type="entry name" value="Helicase_ATP-bd"/>
</dbReference>
<dbReference type="NCBIfam" id="TIGR01596">
    <property type="entry name" value="cas3_HD"/>
    <property type="match status" value="1"/>
</dbReference>
<evidence type="ECO:0000256" key="5">
    <source>
        <dbReference type="ARBA" id="ARBA00022741"/>
    </source>
</evidence>
<comment type="caution">
    <text evidence="12">The sequence shown here is derived from an EMBL/GenBank/DDBJ whole genome shotgun (WGS) entry which is preliminary data.</text>
</comment>
<dbReference type="InterPro" id="IPR006483">
    <property type="entry name" value="CRISPR-assoc_Cas3_HD"/>
</dbReference>
<keyword evidence="9" id="KW-0051">Antiviral defense</keyword>
<dbReference type="GO" id="GO:0005524">
    <property type="term" value="F:ATP binding"/>
    <property type="evidence" value="ECO:0007669"/>
    <property type="project" value="UniProtKB-KW"/>
</dbReference>
<feature type="domain" description="Helicase ATP-binding" evidence="10">
    <location>
        <begin position="285"/>
        <end position="483"/>
    </location>
</feature>
<evidence type="ECO:0000256" key="1">
    <source>
        <dbReference type="ARBA" id="ARBA00006847"/>
    </source>
</evidence>
<dbReference type="AlphaFoldDB" id="A0A150J3C0"/>
<accession>A0A150J3C0</accession>
<feature type="domain" description="HD Cas3-type" evidence="11">
    <location>
        <begin position="11"/>
        <end position="236"/>
    </location>
</feature>
<dbReference type="InterPro" id="IPR006474">
    <property type="entry name" value="Helicase_Cas3_CRISPR-ass_core"/>
</dbReference>
<evidence type="ECO:0000313" key="13">
    <source>
        <dbReference type="Proteomes" id="UP000075578"/>
    </source>
</evidence>
<keyword evidence="3" id="KW-0540">Nuclease</keyword>
<dbReference type="PROSITE" id="PS51192">
    <property type="entry name" value="HELICASE_ATP_BIND_1"/>
    <property type="match status" value="1"/>
</dbReference>
<proteinExistence type="inferred from homology"/>
<dbReference type="Pfam" id="PF22590">
    <property type="entry name" value="Cas3-like_C_2"/>
    <property type="match status" value="1"/>
</dbReference>
<evidence type="ECO:0000259" key="11">
    <source>
        <dbReference type="PROSITE" id="PS51643"/>
    </source>
</evidence>
<name>A0A150J3C0_9EURY</name>
<dbReference type="EMBL" id="LNGD01000057">
    <property type="protein sequence ID" value="KYC51692.1"/>
    <property type="molecule type" value="Genomic_DNA"/>
</dbReference>
<gene>
    <name evidence="12" type="primary">cas3_1</name>
    <name evidence="12" type="ORF">AMQ74_01028</name>
</gene>
<dbReference type="SMART" id="SM00487">
    <property type="entry name" value="DEXDc"/>
    <property type="match status" value="1"/>
</dbReference>
<dbReference type="InterPro" id="IPR054712">
    <property type="entry name" value="Cas3-like_dom"/>
</dbReference>
<dbReference type="InterPro" id="IPR027417">
    <property type="entry name" value="P-loop_NTPase"/>
</dbReference>
<dbReference type="CDD" id="cd09641">
    <property type="entry name" value="Cas3''_I"/>
    <property type="match status" value="1"/>
</dbReference>
<evidence type="ECO:0000259" key="10">
    <source>
        <dbReference type="PROSITE" id="PS51192"/>
    </source>
</evidence>
<dbReference type="Proteomes" id="UP000075578">
    <property type="component" value="Unassembled WGS sequence"/>
</dbReference>
<dbReference type="InterPro" id="IPR038257">
    <property type="entry name" value="CRISPR-assoc_Cas3_HD_sf"/>
</dbReference>
<sequence length="803" mass="94890">MEQKLFQFKLYSHPNKTLVSHLEEVGKKSKDILLQKNLNIGDYVDTEVLSEIIYLIGATHDFGKASKYFQEYLLEKDLTKKRELKSYKETRHGLFSSIFTYYIIKTYLKNIPKDKDEHYSFLPIISFFVVKRHHGNLANSVKEINEIHEILNDKKLISVINSQIYSIDENEIQNILDKLFGCNKYLFSDFKENYLNILREIDREFINLLKIQKNKILFYYFLTLLLYSILIDSDKADAIGSLNILRENIPSRLVDQYKINKFNNNLNFIDKIRTEIYEEVNSKLENLDVQDKIYLLNVPTGTGKTITSFSFAVKLKNKIQTEKGYNPRIIYSLPFLSIIDQNYSVIEDIIVSQFENIRSNILLKHHHLSEISYTTSEEEYESDKSLFLIEGWNSELIITSFIQLFHGLISNKNRLLRKFHNITNSIVILDEIQTIPHKYWKLLNESLYFLSKYFNTYFIIVTATAPLIFDSEKNEINNLIEDSQKYYSQLNRIKLNLYLEKEVNFEDFKNIVLNDIITRDDKSFLIVLNTITSSKELFNFIKKNTNNDCNEYYYLSSNIIPFDRLDRIRKIKTSKKRKIIVSTQVIEAGVDIDIDIIYRDLAPLDSINQVAGRCNRNFSFKSQGEVNVYILKDNNERKFCTYIYEGFLINKTLETLKNVKVVEEKDFFKLLNKYFLLVNESSTDQISREILENLYKLEFQETGNFKLIEDDYEKIDIFIEINENAKKIWNEFVKILDIDDPILKRKKFLNIKKSFYDYIISIPKNKANDVLYNERIGYVSLGKINSKYDLETGYKSEKIPLII</sequence>
<dbReference type="GO" id="GO:0004386">
    <property type="term" value="F:helicase activity"/>
    <property type="evidence" value="ECO:0007669"/>
    <property type="project" value="UniProtKB-KW"/>
</dbReference>
<dbReference type="EC" id="3.1.-.-" evidence="12"/>
<evidence type="ECO:0000256" key="3">
    <source>
        <dbReference type="ARBA" id="ARBA00022722"/>
    </source>
</evidence>
<reference evidence="12 13" key="1">
    <citation type="journal article" date="2016" name="ISME J.">
        <title>Chasing the elusive Euryarchaeota class WSA2: genomes reveal a uniquely fastidious methyl-reducing methanogen.</title>
        <authorList>
            <person name="Nobu M.K."/>
            <person name="Narihiro T."/>
            <person name="Kuroda K."/>
            <person name="Mei R."/>
            <person name="Liu W.T."/>
        </authorList>
    </citation>
    <scope>NUCLEOTIDE SEQUENCE [LARGE SCALE GENOMIC DNA]</scope>
    <source>
        <strain evidence="12">U1lsi0528_Bin089</strain>
    </source>
</reference>
<dbReference type="GO" id="GO:0051607">
    <property type="term" value="P:defense response to virus"/>
    <property type="evidence" value="ECO:0007669"/>
    <property type="project" value="UniProtKB-KW"/>
</dbReference>
<dbReference type="Gene3D" id="1.10.3210.30">
    <property type="match status" value="1"/>
</dbReference>
<dbReference type="InterPro" id="IPR006935">
    <property type="entry name" value="Helicase/UvrB_N"/>
</dbReference>
<comment type="similarity">
    <text evidence="1">In the N-terminal section; belongs to the CRISPR-associated nuclease Cas3-HD family.</text>
</comment>
<keyword evidence="4" id="KW-0479">Metal-binding</keyword>
<keyword evidence="8" id="KW-0067">ATP-binding</keyword>
<organism evidence="12 13">
    <name type="scientific">Candidatus Methanofastidiosum methylothiophilum</name>
    <dbReference type="NCBI Taxonomy" id="1705564"/>
    <lineage>
        <taxon>Archaea</taxon>
        <taxon>Methanobacteriati</taxon>
        <taxon>Methanobacteriota</taxon>
        <taxon>Stenosarchaea group</taxon>
        <taxon>Candidatus Methanofastidiosia</taxon>
        <taxon>Candidatus Methanofastidiosales</taxon>
        <taxon>Candidatus Methanofastidiosaceae</taxon>
        <taxon>Candidatus Methanofastidiosum</taxon>
    </lineage>
</organism>
<evidence type="ECO:0000256" key="7">
    <source>
        <dbReference type="ARBA" id="ARBA00022806"/>
    </source>
</evidence>
<keyword evidence="7 12" id="KW-0347">Helicase</keyword>
<dbReference type="Pfam" id="PF04851">
    <property type="entry name" value="ResIII"/>
    <property type="match status" value="1"/>
</dbReference>
<comment type="similarity">
    <text evidence="2">In the central section; belongs to the CRISPR-associated helicase Cas3 family.</text>
</comment>
<evidence type="ECO:0000313" key="12">
    <source>
        <dbReference type="EMBL" id="KYC51692.1"/>
    </source>
</evidence>
<keyword evidence="5" id="KW-0547">Nucleotide-binding</keyword>
<evidence type="ECO:0000256" key="6">
    <source>
        <dbReference type="ARBA" id="ARBA00022801"/>
    </source>
</evidence>
<dbReference type="GO" id="GO:0003677">
    <property type="term" value="F:DNA binding"/>
    <property type="evidence" value="ECO:0007669"/>
    <property type="project" value="InterPro"/>
</dbReference>
<dbReference type="GO" id="GO:0004518">
    <property type="term" value="F:nuclease activity"/>
    <property type="evidence" value="ECO:0007669"/>
    <property type="project" value="UniProtKB-KW"/>
</dbReference>
<evidence type="ECO:0000256" key="2">
    <source>
        <dbReference type="ARBA" id="ARBA00009046"/>
    </source>
</evidence>
<keyword evidence="6 12" id="KW-0378">Hydrolase</keyword>
<evidence type="ECO:0000256" key="9">
    <source>
        <dbReference type="ARBA" id="ARBA00023118"/>
    </source>
</evidence>
<dbReference type="CDD" id="cd17930">
    <property type="entry name" value="DEXHc_cas3"/>
    <property type="match status" value="1"/>
</dbReference>
<evidence type="ECO:0000256" key="8">
    <source>
        <dbReference type="ARBA" id="ARBA00022840"/>
    </source>
</evidence>
<evidence type="ECO:0000256" key="4">
    <source>
        <dbReference type="ARBA" id="ARBA00022723"/>
    </source>
</evidence>
<dbReference type="Gene3D" id="3.40.50.300">
    <property type="entry name" value="P-loop containing nucleotide triphosphate hydrolases"/>
    <property type="match status" value="2"/>
</dbReference>
<protein>
    <submittedName>
        <fullName evidence="12">CRISPR-associated nuclease/helicase Cas3</fullName>
        <ecNumber evidence="12">3.1.-.-</ecNumber>
    </submittedName>
</protein>
<dbReference type="GO" id="GO:0140097">
    <property type="term" value="F:catalytic activity, acting on DNA"/>
    <property type="evidence" value="ECO:0007669"/>
    <property type="project" value="UniProtKB-ARBA"/>
</dbReference>
<dbReference type="NCBIfam" id="TIGR01587">
    <property type="entry name" value="cas3_core"/>
    <property type="match status" value="1"/>
</dbReference>
<dbReference type="SUPFAM" id="SSF52540">
    <property type="entry name" value="P-loop containing nucleoside triphosphate hydrolases"/>
    <property type="match status" value="1"/>
</dbReference>
<dbReference type="GO" id="GO:0046872">
    <property type="term" value="F:metal ion binding"/>
    <property type="evidence" value="ECO:0007669"/>
    <property type="project" value="UniProtKB-KW"/>
</dbReference>